<reference evidence="4" key="2">
    <citation type="submission" date="2019-10" db="EMBL/GenBank/DDBJ databases">
        <title>A de novo genome assembly of a pear dwarfing rootstock.</title>
        <authorList>
            <person name="Wang F."/>
            <person name="Wang J."/>
            <person name="Li S."/>
            <person name="Zhang Y."/>
            <person name="Fang M."/>
            <person name="Ma L."/>
            <person name="Zhao Y."/>
            <person name="Jiang S."/>
        </authorList>
    </citation>
    <scope>NUCLEOTIDE SEQUENCE [LARGE SCALE GENOMIC DNA]</scope>
</reference>
<comment type="caution">
    <text evidence="3">The sequence shown here is derived from an EMBL/GenBank/DDBJ whole genome shotgun (WGS) entry which is preliminary data.</text>
</comment>
<evidence type="ECO:0000259" key="2">
    <source>
        <dbReference type="Pfam" id="PF14392"/>
    </source>
</evidence>
<organism evidence="3 4">
    <name type="scientific">Pyrus ussuriensis x Pyrus communis</name>
    <dbReference type="NCBI Taxonomy" id="2448454"/>
    <lineage>
        <taxon>Eukaryota</taxon>
        <taxon>Viridiplantae</taxon>
        <taxon>Streptophyta</taxon>
        <taxon>Embryophyta</taxon>
        <taxon>Tracheophyta</taxon>
        <taxon>Spermatophyta</taxon>
        <taxon>Magnoliopsida</taxon>
        <taxon>eudicotyledons</taxon>
        <taxon>Gunneridae</taxon>
        <taxon>Pentapetalae</taxon>
        <taxon>rosids</taxon>
        <taxon>fabids</taxon>
        <taxon>Rosales</taxon>
        <taxon>Rosaceae</taxon>
        <taxon>Amygdaloideae</taxon>
        <taxon>Maleae</taxon>
        <taxon>Pyrus</taxon>
    </lineage>
</organism>
<dbReference type="OrthoDB" id="1707487at2759"/>
<evidence type="ECO:0000256" key="1">
    <source>
        <dbReference type="SAM" id="MobiDB-lite"/>
    </source>
</evidence>
<dbReference type="AlphaFoldDB" id="A0A5N5FA95"/>
<feature type="domain" description="Zinc knuckle CX2CX4HX4C" evidence="2">
    <location>
        <begin position="34"/>
        <end position="64"/>
    </location>
</feature>
<dbReference type="Proteomes" id="UP000327157">
    <property type="component" value="Chromosome 13"/>
</dbReference>
<evidence type="ECO:0000313" key="3">
    <source>
        <dbReference type="EMBL" id="KAB2599999.1"/>
    </source>
</evidence>
<dbReference type="EMBL" id="SMOL01000753">
    <property type="protein sequence ID" value="KAB2599999.1"/>
    <property type="molecule type" value="Genomic_DNA"/>
</dbReference>
<reference evidence="3 4" key="1">
    <citation type="submission" date="2019-09" db="EMBL/GenBank/DDBJ databases">
        <authorList>
            <person name="Ou C."/>
        </authorList>
    </citation>
    <scope>NUCLEOTIDE SEQUENCE [LARGE SCALE GENOMIC DNA]</scope>
    <source>
        <strain evidence="3">S2</strain>
        <tissue evidence="3">Leaf</tissue>
    </source>
</reference>
<feature type="region of interest" description="Disordered" evidence="1">
    <location>
        <begin position="168"/>
        <end position="188"/>
    </location>
</feature>
<name>A0A5N5FA95_9ROSA</name>
<dbReference type="InterPro" id="IPR025836">
    <property type="entry name" value="Zn_knuckle_CX2CX4HX4C"/>
</dbReference>
<dbReference type="Pfam" id="PF14392">
    <property type="entry name" value="zf-CCHC_4"/>
    <property type="match status" value="1"/>
</dbReference>
<feature type="region of interest" description="Disordered" evidence="1">
    <location>
        <begin position="110"/>
        <end position="154"/>
    </location>
</feature>
<reference evidence="3 4" key="3">
    <citation type="submission" date="2019-11" db="EMBL/GenBank/DDBJ databases">
        <title>A de novo genome assembly of a pear dwarfing rootstock.</title>
        <authorList>
            <person name="Wang F."/>
            <person name="Wang J."/>
            <person name="Li S."/>
            <person name="Zhang Y."/>
            <person name="Fang M."/>
            <person name="Ma L."/>
            <person name="Zhao Y."/>
            <person name="Jiang S."/>
        </authorList>
    </citation>
    <scope>NUCLEOTIDE SEQUENCE [LARGE SCALE GENOMIC DNA]</scope>
    <source>
        <strain evidence="3">S2</strain>
        <tissue evidence="3">Leaf</tissue>
    </source>
</reference>
<feature type="compositionally biased region" description="Basic and acidic residues" evidence="1">
    <location>
        <begin position="116"/>
        <end position="129"/>
    </location>
</feature>
<evidence type="ECO:0000313" key="4">
    <source>
        <dbReference type="Proteomes" id="UP000327157"/>
    </source>
</evidence>
<feature type="compositionally biased region" description="Polar residues" evidence="1">
    <location>
        <begin position="177"/>
        <end position="188"/>
    </location>
</feature>
<protein>
    <recommendedName>
        <fullName evidence="2">Zinc knuckle CX2CX4HX4C domain-containing protein</fullName>
    </recommendedName>
</protein>
<gene>
    <name evidence="3" type="ORF">D8674_010270</name>
</gene>
<accession>A0A5N5FA95</accession>
<proteinExistence type="predicted"/>
<sequence length="188" mass="21232">MVEDPIATGTRGYLRMRVNINTNMPLPIGFRLPHKDGSKSLIRPRYEGLKRLCFRCGRLGHVNRPDNQCIRPLFPVMVREGLSYGTSLATDYIKGPTPLFPAKPMTKATSSTVCADEPHGTRWSEREEGSMYGVHPQERVESEGEDREVESSRPLHINQVSFQRFEQNNVPPEALKLTSNSNTLHKAT</sequence>
<keyword evidence="4" id="KW-1185">Reference proteome</keyword>